<evidence type="ECO:0000313" key="2">
    <source>
        <dbReference type="EMBL" id="GJT51678.1"/>
    </source>
</evidence>
<protein>
    <recommendedName>
        <fullName evidence="4">Transposase MuDR plant domain-containing protein</fullName>
    </recommendedName>
</protein>
<proteinExistence type="predicted"/>
<dbReference type="Proteomes" id="UP001151760">
    <property type="component" value="Unassembled WGS sequence"/>
</dbReference>
<reference evidence="2" key="2">
    <citation type="submission" date="2022-01" db="EMBL/GenBank/DDBJ databases">
        <authorList>
            <person name="Yamashiro T."/>
            <person name="Shiraishi A."/>
            <person name="Satake H."/>
            <person name="Nakayama K."/>
        </authorList>
    </citation>
    <scope>NUCLEOTIDE SEQUENCE</scope>
</reference>
<reference evidence="2" key="1">
    <citation type="journal article" date="2022" name="Int. J. Mol. Sci.">
        <title>Draft Genome of Tanacetum Coccineum: Genomic Comparison of Closely Related Tanacetum-Family Plants.</title>
        <authorList>
            <person name="Yamashiro T."/>
            <person name="Shiraishi A."/>
            <person name="Nakayama K."/>
            <person name="Satake H."/>
        </authorList>
    </citation>
    <scope>NUCLEOTIDE SEQUENCE</scope>
</reference>
<evidence type="ECO:0000313" key="3">
    <source>
        <dbReference type="Proteomes" id="UP001151760"/>
    </source>
</evidence>
<feature type="region of interest" description="Disordered" evidence="1">
    <location>
        <begin position="118"/>
        <end position="138"/>
    </location>
</feature>
<comment type="caution">
    <text evidence="2">The sequence shown here is derived from an EMBL/GenBank/DDBJ whole genome shotgun (WGS) entry which is preliminary data.</text>
</comment>
<name>A0ABQ5EL82_9ASTR</name>
<gene>
    <name evidence="2" type="ORF">Tco_0977835</name>
</gene>
<organism evidence="2 3">
    <name type="scientific">Tanacetum coccineum</name>
    <dbReference type="NCBI Taxonomy" id="301880"/>
    <lineage>
        <taxon>Eukaryota</taxon>
        <taxon>Viridiplantae</taxon>
        <taxon>Streptophyta</taxon>
        <taxon>Embryophyta</taxon>
        <taxon>Tracheophyta</taxon>
        <taxon>Spermatophyta</taxon>
        <taxon>Magnoliopsida</taxon>
        <taxon>eudicotyledons</taxon>
        <taxon>Gunneridae</taxon>
        <taxon>Pentapetalae</taxon>
        <taxon>asterids</taxon>
        <taxon>campanulids</taxon>
        <taxon>Asterales</taxon>
        <taxon>Asteraceae</taxon>
        <taxon>Asteroideae</taxon>
        <taxon>Anthemideae</taxon>
        <taxon>Anthemidinae</taxon>
        <taxon>Tanacetum</taxon>
    </lineage>
</organism>
<accession>A0ABQ5EL82</accession>
<keyword evidence="3" id="KW-1185">Reference proteome</keyword>
<dbReference type="EMBL" id="BQNB010016428">
    <property type="protein sequence ID" value="GJT51678.1"/>
    <property type="molecule type" value="Genomic_DNA"/>
</dbReference>
<evidence type="ECO:0000256" key="1">
    <source>
        <dbReference type="SAM" id="MobiDB-lite"/>
    </source>
</evidence>
<evidence type="ECO:0008006" key="4">
    <source>
        <dbReference type="Google" id="ProtNLM"/>
    </source>
</evidence>
<sequence length="479" mass="53727">MFDFNMTNDMPIMDEVVFKIHKNRYFEFDPLRYVNGSVSSVSAFTCDRDIFPTCLDWICSKIIENKWALFYCLPNKSLEQCLNLIYTDNDVHSFFADAESNEEDAALRCSSSSPFSTRIKRKGGKTTKEGLRKKAKGKQKLVDDEPVGRKSVKTSRKGKEIMYELLGPSPTKESRVVVSNYKKAIVNEKAKMVEVEDVGLVQDKVDVGNKEDVGTRRNMFSLLAPGNKHKQPVGSATKVQGSTVKISFVQESTSTETSMDDWSGSAKSFSNPIYAYFARTNELPENYCVFEINYDGVFNEYSLRCSLEEGLTIVEGDGDMNKLYDIAENVADELVLDDNWQYEGLAVDDVGGSSKHCDLVHENVVYKGHSLPNMDKERFSNNVVLDDVVTDTLAYTLPLVLKKKCRNKVNVTRKTRCLNNSKSMRLRKGCGKRVAIGGHGRGLGRFIGLNVDAVDDDPQVTKQVSLPARSSNTEVKDLE</sequence>